<keyword evidence="9" id="KW-0378">Hydrolase</keyword>
<reference evidence="14" key="1">
    <citation type="submission" date="2021-07" db="EMBL/GenBank/DDBJ databases">
        <authorList>
            <person name="Catto M.A."/>
            <person name="Jacobson A."/>
            <person name="Kennedy G."/>
            <person name="Labadie P."/>
            <person name="Hunt B.G."/>
            <person name="Srinivasan R."/>
        </authorList>
    </citation>
    <scope>NUCLEOTIDE SEQUENCE</scope>
    <source>
        <strain evidence="14">PL_HMW_Pooled</strain>
        <tissue evidence="14">Head</tissue>
    </source>
</reference>
<dbReference type="InterPro" id="IPR045249">
    <property type="entry name" value="HARBI1-like"/>
</dbReference>
<accession>A0AAE1LH99</accession>
<evidence type="ECO:0000259" key="13">
    <source>
        <dbReference type="Pfam" id="PF13359"/>
    </source>
</evidence>
<evidence type="ECO:0000256" key="4">
    <source>
        <dbReference type="ARBA" id="ARBA00006958"/>
    </source>
</evidence>
<dbReference type="PANTHER" id="PTHR22930:SF85">
    <property type="entry name" value="GH03217P-RELATED"/>
    <property type="match status" value="1"/>
</dbReference>
<dbReference type="AlphaFoldDB" id="A0AAE1LH99"/>
<evidence type="ECO:0000256" key="5">
    <source>
        <dbReference type="ARBA" id="ARBA00015519"/>
    </source>
</evidence>
<dbReference type="PRINTS" id="PR02086">
    <property type="entry name" value="PUTNUCHARBI1"/>
</dbReference>
<organism evidence="14 15">
    <name type="scientific">Frankliniella fusca</name>
    <dbReference type="NCBI Taxonomy" id="407009"/>
    <lineage>
        <taxon>Eukaryota</taxon>
        <taxon>Metazoa</taxon>
        <taxon>Ecdysozoa</taxon>
        <taxon>Arthropoda</taxon>
        <taxon>Hexapoda</taxon>
        <taxon>Insecta</taxon>
        <taxon>Pterygota</taxon>
        <taxon>Neoptera</taxon>
        <taxon>Paraneoptera</taxon>
        <taxon>Thysanoptera</taxon>
        <taxon>Terebrantia</taxon>
        <taxon>Thripoidea</taxon>
        <taxon>Thripidae</taxon>
        <taxon>Frankliniella</taxon>
    </lineage>
</organism>
<dbReference type="GO" id="GO:0005737">
    <property type="term" value="C:cytoplasm"/>
    <property type="evidence" value="ECO:0007669"/>
    <property type="project" value="UniProtKB-SubCell"/>
</dbReference>
<evidence type="ECO:0000313" key="14">
    <source>
        <dbReference type="EMBL" id="KAK3920196.1"/>
    </source>
</evidence>
<evidence type="ECO:0000256" key="6">
    <source>
        <dbReference type="ARBA" id="ARBA00022490"/>
    </source>
</evidence>
<dbReference type="Pfam" id="PF13359">
    <property type="entry name" value="DDE_Tnp_4"/>
    <property type="match status" value="1"/>
</dbReference>
<comment type="caution">
    <text evidence="14">The sequence shown here is derived from an EMBL/GenBank/DDBJ whole genome shotgun (WGS) entry which is preliminary data.</text>
</comment>
<comment type="subcellular location">
    <subcellularLocation>
        <location evidence="3">Cytoplasm</location>
    </subcellularLocation>
    <subcellularLocation>
        <location evidence="2">Nucleus</location>
    </subcellularLocation>
</comment>
<keyword evidence="6" id="KW-0963">Cytoplasm</keyword>
<dbReference type="PANTHER" id="PTHR22930">
    <property type="match status" value="1"/>
</dbReference>
<keyword evidence="8" id="KW-0479">Metal-binding</keyword>
<evidence type="ECO:0000256" key="11">
    <source>
        <dbReference type="ARBA" id="ARBA00030126"/>
    </source>
</evidence>
<comment type="function">
    <text evidence="12">Transposase-derived protein that may have nuclease activity. Does not have transposase activity.</text>
</comment>
<keyword evidence="10" id="KW-0539">Nucleus</keyword>
<comment type="cofactor">
    <cofactor evidence="1">
        <name>a divalent metal cation</name>
        <dbReference type="ChEBI" id="CHEBI:60240"/>
    </cofactor>
</comment>
<evidence type="ECO:0000256" key="7">
    <source>
        <dbReference type="ARBA" id="ARBA00022722"/>
    </source>
</evidence>
<gene>
    <name evidence="14" type="ORF">KUF71_009483</name>
</gene>
<dbReference type="GO" id="GO:0005634">
    <property type="term" value="C:nucleus"/>
    <property type="evidence" value="ECO:0007669"/>
    <property type="project" value="UniProtKB-SubCell"/>
</dbReference>
<feature type="domain" description="DDE Tnp4" evidence="13">
    <location>
        <begin position="68"/>
        <end position="224"/>
    </location>
</feature>
<proteinExistence type="inferred from homology"/>
<evidence type="ECO:0000256" key="10">
    <source>
        <dbReference type="ARBA" id="ARBA00023242"/>
    </source>
</evidence>
<dbReference type="GO" id="GO:0016787">
    <property type="term" value="F:hydrolase activity"/>
    <property type="evidence" value="ECO:0007669"/>
    <property type="project" value="UniProtKB-KW"/>
</dbReference>
<sequence length="277" mass="31519">MATSDSYRSICQRFQVGKATAISSVRRVTRAFCRVSQQFIKWPSGERANEVVRGFQFACTFPGVIGAVDGLHVNIPAPAENPEAYVNRKGHYSIQLQAVCDHKRLFTHIYVGQVGSVHDSRVFRLSELQTFMDQEDRFHNNSHIIGDAAHTLNRHLLVPYMDNGNLTDRQKNFNFCLSSARMTVERAFGLLRGRWRSLRRTLEMICTENVPDSDYVLACCVLHNICLLRGDEFEDFPVNVEQQGHVRGLPAACQPFRLAVGEAKKNEICMNLRMRDV</sequence>
<dbReference type="GO" id="GO:0046872">
    <property type="term" value="F:metal ion binding"/>
    <property type="evidence" value="ECO:0007669"/>
    <property type="project" value="UniProtKB-KW"/>
</dbReference>
<evidence type="ECO:0000256" key="8">
    <source>
        <dbReference type="ARBA" id="ARBA00022723"/>
    </source>
</evidence>
<dbReference type="GO" id="GO:0004518">
    <property type="term" value="F:nuclease activity"/>
    <property type="evidence" value="ECO:0007669"/>
    <property type="project" value="UniProtKB-KW"/>
</dbReference>
<dbReference type="Proteomes" id="UP001219518">
    <property type="component" value="Unassembled WGS sequence"/>
</dbReference>
<dbReference type="EMBL" id="JAHWGI010000990">
    <property type="protein sequence ID" value="KAK3920196.1"/>
    <property type="molecule type" value="Genomic_DNA"/>
</dbReference>
<keyword evidence="7" id="KW-0540">Nuclease</keyword>
<keyword evidence="15" id="KW-1185">Reference proteome</keyword>
<evidence type="ECO:0000256" key="9">
    <source>
        <dbReference type="ARBA" id="ARBA00022801"/>
    </source>
</evidence>
<evidence type="ECO:0000256" key="12">
    <source>
        <dbReference type="ARBA" id="ARBA00045850"/>
    </source>
</evidence>
<name>A0AAE1LH99_9NEOP</name>
<evidence type="ECO:0000313" key="15">
    <source>
        <dbReference type="Proteomes" id="UP001219518"/>
    </source>
</evidence>
<dbReference type="InterPro" id="IPR027806">
    <property type="entry name" value="HARBI1_dom"/>
</dbReference>
<evidence type="ECO:0000256" key="2">
    <source>
        <dbReference type="ARBA" id="ARBA00004123"/>
    </source>
</evidence>
<evidence type="ECO:0000256" key="3">
    <source>
        <dbReference type="ARBA" id="ARBA00004496"/>
    </source>
</evidence>
<comment type="similarity">
    <text evidence="4">Belongs to the HARBI1 family.</text>
</comment>
<evidence type="ECO:0000256" key="1">
    <source>
        <dbReference type="ARBA" id="ARBA00001968"/>
    </source>
</evidence>
<dbReference type="InterPro" id="IPR026103">
    <property type="entry name" value="HARBI1_animal"/>
</dbReference>
<reference evidence="14" key="2">
    <citation type="journal article" date="2023" name="BMC Genomics">
        <title>Pest status, molecular evolution, and epigenetic factors derived from the genome assembly of Frankliniella fusca, a thysanopteran phytovirus vector.</title>
        <authorList>
            <person name="Catto M.A."/>
            <person name="Labadie P.E."/>
            <person name="Jacobson A.L."/>
            <person name="Kennedy G.G."/>
            <person name="Srinivasan R."/>
            <person name="Hunt B.G."/>
        </authorList>
    </citation>
    <scope>NUCLEOTIDE SEQUENCE</scope>
    <source>
        <strain evidence="14">PL_HMW_Pooled</strain>
    </source>
</reference>
<protein>
    <recommendedName>
        <fullName evidence="5">Putative nuclease HARBI1</fullName>
    </recommendedName>
    <alternativeName>
        <fullName evidence="11">Harbinger transposase-derived nuclease</fullName>
    </alternativeName>
</protein>